<evidence type="ECO:0000256" key="1">
    <source>
        <dbReference type="SAM" id="SignalP"/>
    </source>
</evidence>
<sequence length="213" mass="23198">MRISTMIFALTLTGSAVFAVNTGLLDLDQYNISLAPPVTMVQAQTTPVPTKQAAPTGSHFMRFPDDASFETGDTWVSKGKRYRLYGLQSCIRGTQVTISQGVKRDCGELNLIMAQALIRDTKPVCTSIRSLDERNDVVVCQTTTGNRGYDLATYMIAQGWGFAAVAGNGTFVVPAYRTAEETAGETRSGLWVYSDMPHPMSILYPQKSTAGHK</sequence>
<organism evidence="2 3">
    <name type="scientific">Phyllobacterium sophorae</name>
    <dbReference type="NCBI Taxonomy" id="1520277"/>
    <lineage>
        <taxon>Bacteria</taxon>
        <taxon>Pseudomonadati</taxon>
        <taxon>Pseudomonadota</taxon>
        <taxon>Alphaproteobacteria</taxon>
        <taxon>Hyphomicrobiales</taxon>
        <taxon>Phyllobacteriaceae</taxon>
        <taxon>Phyllobacterium</taxon>
    </lineage>
</organism>
<name>A0A2P7B364_9HYPH</name>
<gene>
    <name evidence="2" type="ORF">CU103_25395</name>
</gene>
<dbReference type="Proteomes" id="UP000241764">
    <property type="component" value="Unassembled WGS sequence"/>
</dbReference>
<dbReference type="EMBL" id="PGGM01000015">
    <property type="protein sequence ID" value="PSH60901.1"/>
    <property type="molecule type" value="Genomic_DNA"/>
</dbReference>
<accession>A0A2P7B364</accession>
<evidence type="ECO:0000313" key="2">
    <source>
        <dbReference type="EMBL" id="PSH60901.1"/>
    </source>
</evidence>
<dbReference type="InterPro" id="IPR035437">
    <property type="entry name" value="SNase_OB-fold_sf"/>
</dbReference>
<dbReference type="SUPFAM" id="SSF50199">
    <property type="entry name" value="Staphylococcal nuclease"/>
    <property type="match status" value="1"/>
</dbReference>
<feature type="chain" id="PRO_5015104000" evidence="1">
    <location>
        <begin position="20"/>
        <end position="213"/>
    </location>
</feature>
<dbReference type="OrthoDB" id="8126240at2"/>
<feature type="signal peptide" evidence="1">
    <location>
        <begin position="1"/>
        <end position="19"/>
    </location>
</feature>
<dbReference type="AlphaFoldDB" id="A0A2P7B364"/>
<reference evidence="3" key="1">
    <citation type="submission" date="2017-11" db="EMBL/GenBank/DDBJ databases">
        <authorList>
            <person name="Kuznetsova I."/>
            <person name="Sazanova A."/>
            <person name="Chirak E."/>
            <person name="Safronova V."/>
            <person name="Willems A."/>
        </authorList>
    </citation>
    <scope>NUCLEOTIDE SEQUENCE [LARGE SCALE GENOMIC DNA]</scope>
    <source>
        <strain evidence="3">CCBAU 03422</strain>
    </source>
</reference>
<evidence type="ECO:0000313" key="3">
    <source>
        <dbReference type="Proteomes" id="UP000241764"/>
    </source>
</evidence>
<proteinExistence type="predicted"/>
<protein>
    <submittedName>
        <fullName evidence="2">Nuclease</fullName>
    </submittedName>
</protein>
<comment type="caution">
    <text evidence="2">The sequence shown here is derived from an EMBL/GenBank/DDBJ whole genome shotgun (WGS) entry which is preliminary data.</text>
</comment>
<keyword evidence="1" id="KW-0732">Signal</keyword>
<keyword evidence="3" id="KW-1185">Reference proteome</keyword>